<accession>A0A482WL57</accession>
<dbReference type="InParanoid" id="A0A482WL57"/>
<protein>
    <recommendedName>
        <fullName evidence="2">Endonuclease/exonuclease/phosphatase domain-containing protein</fullName>
    </recommendedName>
</protein>
<sequence>MLQSSWLTDSRLDAALHLQHGCLAVAQGMDMSGLSEDLREIETLIQTKRGEFVIGGDFNAKSPEWGDPREDRRGQILMDWSASLQLAVINQGTAPTFVRERSQSIIDITFASEGVAQTISSWKVLETETLSPHHHILFTSGFQARRHQQISLDGISSHQRTSRHSYTSHSQNFRTSPQSL</sequence>
<dbReference type="PANTHER" id="PTHR33273">
    <property type="entry name" value="DOMAIN-CONTAINING PROTEIN, PUTATIVE-RELATED"/>
    <property type="match status" value="1"/>
</dbReference>
<evidence type="ECO:0000313" key="3">
    <source>
        <dbReference type="EMBL" id="RZF33911.1"/>
    </source>
</evidence>
<proteinExistence type="predicted"/>
<evidence type="ECO:0000313" key="4">
    <source>
        <dbReference type="Proteomes" id="UP000291343"/>
    </source>
</evidence>
<dbReference type="SUPFAM" id="SSF56219">
    <property type="entry name" value="DNase I-like"/>
    <property type="match status" value="1"/>
</dbReference>
<dbReference type="OrthoDB" id="6630564at2759"/>
<evidence type="ECO:0000259" key="2">
    <source>
        <dbReference type="Pfam" id="PF14529"/>
    </source>
</evidence>
<dbReference type="InterPro" id="IPR036691">
    <property type="entry name" value="Endo/exonu/phosph_ase_sf"/>
</dbReference>
<dbReference type="InterPro" id="IPR005135">
    <property type="entry name" value="Endo/exonuclease/phosphatase"/>
</dbReference>
<comment type="caution">
    <text evidence="3">The sequence shown here is derived from an EMBL/GenBank/DDBJ whole genome shotgun (WGS) entry which is preliminary data.</text>
</comment>
<feature type="domain" description="Endonuclease/exonuclease/phosphatase" evidence="2">
    <location>
        <begin position="36"/>
        <end position="136"/>
    </location>
</feature>
<dbReference type="GO" id="GO:0003824">
    <property type="term" value="F:catalytic activity"/>
    <property type="evidence" value="ECO:0007669"/>
    <property type="project" value="InterPro"/>
</dbReference>
<name>A0A482WL57_LAOST</name>
<organism evidence="3 4">
    <name type="scientific">Laodelphax striatellus</name>
    <name type="common">Small brown planthopper</name>
    <name type="synonym">Delphax striatella</name>
    <dbReference type="NCBI Taxonomy" id="195883"/>
    <lineage>
        <taxon>Eukaryota</taxon>
        <taxon>Metazoa</taxon>
        <taxon>Ecdysozoa</taxon>
        <taxon>Arthropoda</taxon>
        <taxon>Hexapoda</taxon>
        <taxon>Insecta</taxon>
        <taxon>Pterygota</taxon>
        <taxon>Neoptera</taxon>
        <taxon>Paraneoptera</taxon>
        <taxon>Hemiptera</taxon>
        <taxon>Auchenorrhyncha</taxon>
        <taxon>Fulgoroidea</taxon>
        <taxon>Delphacidae</taxon>
        <taxon>Criomorphinae</taxon>
        <taxon>Laodelphax</taxon>
    </lineage>
</organism>
<dbReference type="EMBL" id="QKKF02033182">
    <property type="protein sequence ID" value="RZF33911.1"/>
    <property type="molecule type" value="Genomic_DNA"/>
</dbReference>
<feature type="region of interest" description="Disordered" evidence="1">
    <location>
        <begin position="155"/>
        <end position="180"/>
    </location>
</feature>
<gene>
    <name evidence="3" type="ORF">LSTR_LSTR012253</name>
</gene>
<dbReference type="AlphaFoldDB" id="A0A482WL57"/>
<dbReference type="PANTHER" id="PTHR33273:SF2">
    <property type="entry name" value="ENDONUCLEASE_EXONUCLEASE_PHOSPHATASE DOMAIN-CONTAINING PROTEIN"/>
    <property type="match status" value="1"/>
</dbReference>
<evidence type="ECO:0000256" key="1">
    <source>
        <dbReference type="SAM" id="MobiDB-lite"/>
    </source>
</evidence>
<dbReference type="SMR" id="A0A482WL57"/>
<dbReference type="Gene3D" id="3.60.10.10">
    <property type="entry name" value="Endonuclease/exonuclease/phosphatase"/>
    <property type="match status" value="1"/>
</dbReference>
<reference evidence="3 4" key="1">
    <citation type="journal article" date="2017" name="Gigascience">
        <title>Genome sequence of the small brown planthopper, Laodelphax striatellus.</title>
        <authorList>
            <person name="Zhu J."/>
            <person name="Jiang F."/>
            <person name="Wang X."/>
            <person name="Yang P."/>
            <person name="Bao Y."/>
            <person name="Zhao W."/>
            <person name="Wang W."/>
            <person name="Lu H."/>
            <person name="Wang Q."/>
            <person name="Cui N."/>
            <person name="Li J."/>
            <person name="Chen X."/>
            <person name="Luo L."/>
            <person name="Yu J."/>
            <person name="Kang L."/>
            <person name="Cui F."/>
        </authorList>
    </citation>
    <scope>NUCLEOTIDE SEQUENCE [LARGE SCALE GENOMIC DNA]</scope>
    <source>
        <strain evidence="3">Lst14</strain>
    </source>
</reference>
<dbReference type="Pfam" id="PF14529">
    <property type="entry name" value="Exo_endo_phos_2"/>
    <property type="match status" value="1"/>
</dbReference>
<keyword evidence="4" id="KW-1185">Reference proteome</keyword>
<dbReference type="Proteomes" id="UP000291343">
    <property type="component" value="Unassembled WGS sequence"/>
</dbReference>
<dbReference type="STRING" id="195883.A0A482WL57"/>